<evidence type="ECO:0000256" key="3">
    <source>
        <dbReference type="ARBA" id="ARBA00022737"/>
    </source>
</evidence>
<evidence type="ECO:0000256" key="1">
    <source>
        <dbReference type="ARBA" id="ARBA00014901"/>
    </source>
</evidence>
<name>A0AAV8VVX1_9CUCU</name>
<dbReference type="InterPro" id="IPR019775">
    <property type="entry name" value="WD40_repeat_CS"/>
</dbReference>
<dbReference type="InterPro" id="IPR018247">
    <property type="entry name" value="EF_Hand_1_Ca_BS"/>
</dbReference>
<keyword evidence="2 5" id="KW-0853">WD repeat</keyword>
<protein>
    <recommendedName>
        <fullName evidence="1">WD repeat-containing protein on Y chromosome</fullName>
    </recommendedName>
</protein>
<dbReference type="PANTHER" id="PTHR44324:SF6">
    <property type="entry name" value="EF-HAND CALCIUM BINDING DOMAIN 8"/>
    <property type="match status" value="1"/>
</dbReference>
<evidence type="ECO:0000313" key="7">
    <source>
        <dbReference type="EMBL" id="KAJ8918541.1"/>
    </source>
</evidence>
<dbReference type="InterPro" id="IPR015943">
    <property type="entry name" value="WD40/YVTN_repeat-like_dom_sf"/>
</dbReference>
<evidence type="ECO:0000256" key="5">
    <source>
        <dbReference type="PROSITE-ProRule" id="PRU00221"/>
    </source>
</evidence>
<evidence type="ECO:0000256" key="4">
    <source>
        <dbReference type="ARBA" id="ARBA00022837"/>
    </source>
</evidence>
<dbReference type="PROSITE" id="PS50222">
    <property type="entry name" value="EF_HAND_2"/>
    <property type="match status" value="1"/>
</dbReference>
<dbReference type="PROSITE" id="PS00678">
    <property type="entry name" value="WD_REPEATS_1"/>
    <property type="match status" value="1"/>
</dbReference>
<dbReference type="EMBL" id="JANEYG010000024">
    <property type="protein sequence ID" value="KAJ8918541.1"/>
    <property type="molecule type" value="Genomic_DNA"/>
</dbReference>
<dbReference type="InterPro" id="IPR011047">
    <property type="entry name" value="Quinoprotein_ADH-like_sf"/>
</dbReference>
<feature type="domain" description="EF-hand" evidence="6">
    <location>
        <begin position="71"/>
        <end position="106"/>
    </location>
</feature>
<dbReference type="SUPFAM" id="SSF47473">
    <property type="entry name" value="EF-hand"/>
    <property type="match status" value="1"/>
</dbReference>
<accession>A0AAV8VVX1</accession>
<reference evidence="7 8" key="1">
    <citation type="journal article" date="2023" name="Insect Mol. Biol.">
        <title>Genome sequencing provides insights into the evolution of gene families encoding plant cell wall-degrading enzymes in longhorned beetles.</title>
        <authorList>
            <person name="Shin N.R."/>
            <person name="Okamura Y."/>
            <person name="Kirsch R."/>
            <person name="Pauchet Y."/>
        </authorList>
    </citation>
    <scope>NUCLEOTIDE SEQUENCE [LARGE SCALE GENOMIC DNA]</scope>
    <source>
        <strain evidence="7">EAD_L_NR</strain>
    </source>
</reference>
<keyword evidence="4" id="KW-0106">Calcium</keyword>
<sequence>MASILQSTFVSTAAYRPMSYEVCKNIRLKLHQLLDESEIMDLQVLFDAEEGKKMKKTQLLDALVDVACIKYDQNTFNVVYQQMDSDCDGYVTWNEFISYLILGFQEQEIGLEYKTLDDPIPSSPMMMKSNHRHRVNRIAFYPTVKLDRTCNWHDGSIVTCSPDGVVNYWSLDMQIERSAQSVSPLLKVQPTWVTDMAVMPDVSVICTSSTERDLRFYDTSARKFELRIMITSLPDAVTTMYYKFYTDINVSSKLVMGDMGGSVRIISFNSEARGPFKSQPGIPLLHVRYESALKRSIPNMKIKEFPHLHSDYVRQVSYYRALHCVVSCAQCPKALLMTDATEAKEKNYVYKIVAGAWCFAIDEGAHIVATGGPDCLVRIWNPFVPRRATCTFYGHHTGIVQMVFQDNGKRLYSLSKDKCIKVWDVSMQSLLQTYLELPTQLGDTSEITTLYNPESRQWIVGSSMIAVLSLSPNPSSEHTDGNTHISGVSVVLYNKLYKELILIFQKVVTCGLDSFVIVWNPFDGRRLLIIREAHTVLMHGAIKPVEITAATFDPGYQRLLTGAHDGTLKIWSFNSGTCLRNMRTDKWSEIKSVIWVNNRIMATGWNRRITEFTDTGGGCRSRRSL</sequence>
<gene>
    <name evidence="7" type="ORF">NQ315_013046</name>
</gene>
<dbReference type="SUPFAM" id="SSF50998">
    <property type="entry name" value="Quinoprotein alcohol dehydrogenase-like"/>
    <property type="match status" value="1"/>
</dbReference>
<keyword evidence="8" id="KW-1185">Reference proteome</keyword>
<dbReference type="InterPro" id="IPR002048">
    <property type="entry name" value="EF_hand_dom"/>
</dbReference>
<evidence type="ECO:0000256" key="2">
    <source>
        <dbReference type="ARBA" id="ARBA00022574"/>
    </source>
</evidence>
<feature type="repeat" description="WD" evidence="5">
    <location>
        <begin position="392"/>
        <end position="433"/>
    </location>
</feature>
<evidence type="ECO:0000313" key="8">
    <source>
        <dbReference type="Proteomes" id="UP001159042"/>
    </source>
</evidence>
<dbReference type="GO" id="GO:0005509">
    <property type="term" value="F:calcium ion binding"/>
    <property type="evidence" value="ECO:0007669"/>
    <property type="project" value="InterPro"/>
</dbReference>
<dbReference type="PROSITE" id="PS50082">
    <property type="entry name" value="WD_REPEATS_2"/>
    <property type="match status" value="2"/>
</dbReference>
<feature type="repeat" description="WD" evidence="5">
    <location>
        <begin position="547"/>
        <end position="581"/>
    </location>
</feature>
<dbReference type="InterPro" id="IPR011992">
    <property type="entry name" value="EF-hand-dom_pair"/>
</dbReference>
<keyword evidence="3" id="KW-0677">Repeat</keyword>
<dbReference type="InterPro" id="IPR001680">
    <property type="entry name" value="WD40_rpt"/>
</dbReference>
<comment type="caution">
    <text evidence="7">The sequence shown here is derived from an EMBL/GenBank/DDBJ whole genome shotgun (WGS) entry which is preliminary data.</text>
</comment>
<dbReference type="Gene3D" id="2.130.10.10">
    <property type="entry name" value="YVTN repeat-like/Quinoprotein amine dehydrogenase"/>
    <property type="match status" value="2"/>
</dbReference>
<dbReference type="AlphaFoldDB" id="A0AAV8VVX1"/>
<dbReference type="Pfam" id="PF00400">
    <property type="entry name" value="WD40"/>
    <property type="match status" value="2"/>
</dbReference>
<dbReference type="PANTHER" id="PTHR44324">
    <property type="entry name" value="WD40 REPEAT DOMAIN 95"/>
    <property type="match status" value="1"/>
</dbReference>
<dbReference type="InterPro" id="IPR051242">
    <property type="entry name" value="WD-EF-hand_domain"/>
</dbReference>
<evidence type="ECO:0000259" key="6">
    <source>
        <dbReference type="PROSITE" id="PS50222"/>
    </source>
</evidence>
<dbReference type="PROSITE" id="PS50294">
    <property type="entry name" value="WD_REPEATS_REGION"/>
    <property type="match status" value="1"/>
</dbReference>
<organism evidence="7 8">
    <name type="scientific">Exocentrus adspersus</name>
    <dbReference type="NCBI Taxonomy" id="1586481"/>
    <lineage>
        <taxon>Eukaryota</taxon>
        <taxon>Metazoa</taxon>
        <taxon>Ecdysozoa</taxon>
        <taxon>Arthropoda</taxon>
        <taxon>Hexapoda</taxon>
        <taxon>Insecta</taxon>
        <taxon>Pterygota</taxon>
        <taxon>Neoptera</taxon>
        <taxon>Endopterygota</taxon>
        <taxon>Coleoptera</taxon>
        <taxon>Polyphaga</taxon>
        <taxon>Cucujiformia</taxon>
        <taxon>Chrysomeloidea</taxon>
        <taxon>Cerambycidae</taxon>
        <taxon>Lamiinae</taxon>
        <taxon>Acanthocinini</taxon>
        <taxon>Exocentrus</taxon>
    </lineage>
</organism>
<proteinExistence type="predicted"/>
<dbReference type="SMART" id="SM00320">
    <property type="entry name" value="WD40"/>
    <property type="match status" value="5"/>
</dbReference>
<dbReference type="PROSITE" id="PS00018">
    <property type="entry name" value="EF_HAND_1"/>
    <property type="match status" value="1"/>
</dbReference>
<dbReference type="Proteomes" id="UP001159042">
    <property type="component" value="Unassembled WGS sequence"/>
</dbReference>